<dbReference type="PANTHER" id="PTHR11742:SF101">
    <property type="entry name" value="MANNOSYL-OLIGOSACCHARIDE ALPHA-1,2-MANNOSIDASE 1B"/>
    <property type="match status" value="1"/>
</dbReference>
<evidence type="ECO:0000256" key="6">
    <source>
        <dbReference type="ARBA" id="ARBA00023157"/>
    </source>
</evidence>
<dbReference type="RefSeq" id="XP_033665662.1">
    <property type="nucleotide sequence ID" value="XM_033813207.1"/>
</dbReference>
<keyword evidence="6 12" id="KW-1015">Disulfide bond</keyword>
<evidence type="ECO:0000256" key="13">
    <source>
        <dbReference type="RuleBase" id="RU361193"/>
    </source>
</evidence>
<dbReference type="EC" id="3.2.1.-" evidence="13"/>
<keyword evidence="5 13" id="KW-0378">Hydrolase</keyword>
<dbReference type="GO" id="GO:0005975">
    <property type="term" value="P:carbohydrate metabolic process"/>
    <property type="evidence" value="ECO:0007669"/>
    <property type="project" value="InterPro"/>
</dbReference>
<dbReference type="OrthoDB" id="8118055at2759"/>
<evidence type="ECO:0000256" key="14">
    <source>
        <dbReference type="SAM" id="SignalP"/>
    </source>
</evidence>
<keyword evidence="11" id="KW-0479">Metal-binding</keyword>
<keyword evidence="16" id="KW-1185">Reference proteome</keyword>
<dbReference type="PRINTS" id="PR00747">
    <property type="entry name" value="GLYHDRLASE47"/>
</dbReference>
<evidence type="ECO:0000256" key="5">
    <source>
        <dbReference type="ARBA" id="ARBA00022801"/>
    </source>
</evidence>
<dbReference type="GO" id="GO:0016020">
    <property type="term" value="C:membrane"/>
    <property type="evidence" value="ECO:0007669"/>
    <property type="project" value="InterPro"/>
</dbReference>
<evidence type="ECO:0000256" key="1">
    <source>
        <dbReference type="ARBA" id="ARBA00001913"/>
    </source>
</evidence>
<name>A0A6A6CDH4_ZASCE</name>
<dbReference type="GO" id="GO:0005509">
    <property type="term" value="F:calcium ion binding"/>
    <property type="evidence" value="ECO:0007669"/>
    <property type="project" value="InterPro"/>
</dbReference>
<feature type="signal peptide" evidence="14">
    <location>
        <begin position="1"/>
        <end position="23"/>
    </location>
</feature>
<gene>
    <name evidence="15" type="ORF">M409DRAFT_56156</name>
</gene>
<evidence type="ECO:0000256" key="4">
    <source>
        <dbReference type="ARBA" id="ARBA00022729"/>
    </source>
</evidence>
<dbReference type="FunFam" id="1.50.10.10:FF:000047">
    <property type="entry name" value="Mannosyl-oligosaccharide alpha-1,2-mannosidase"/>
    <property type="match status" value="1"/>
</dbReference>
<dbReference type="InterPro" id="IPR012341">
    <property type="entry name" value="6hp_glycosidase-like_sf"/>
</dbReference>
<dbReference type="Pfam" id="PF01532">
    <property type="entry name" value="Glyco_hydro_47"/>
    <property type="match status" value="1"/>
</dbReference>
<comment type="catalytic activity">
    <reaction evidence="9">
        <text>N(4)-(alpha-D-Man-(1-&gt;2)-alpha-D-Man-(1-&gt;2)-alpha-D-Man-(1-&gt;3)-[alpha-D-Man-(1-&gt;3)-[alpha-D-Man-(1-&gt;2)-alpha-D-Man-(1-&gt;6)]-alpha-D-Man-(1-&gt;6)]-beta-D-Man-(1-&gt;4)-beta-D-GlcNAc-(1-&gt;4)-beta-D-GlcNAc)-L-asparaginyl-[protein] (N-glucan mannose isomer 8A1,2,3B1,3) + 3 H2O = N(4)-(alpha-D-Man-(1-&gt;3)-[alpha-D-Man-(1-&gt;3)-[alpha-D-Man-(1-&gt;6)]-alpha-D-Man-(1-&gt;6)]-beta-D-Man-(1-&gt;4)-beta-D-GlcNAc-(1-&gt;4)-beta-D-GlcNAc)-L-asparaginyl-[protein] (N-glucan mannose isomer 5A1,2) + 3 beta-D-mannose</text>
        <dbReference type="Rhea" id="RHEA:56028"/>
        <dbReference type="Rhea" id="RHEA-COMP:14358"/>
        <dbReference type="Rhea" id="RHEA-COMP:14367"/>
        <dbReference type="ChEBI" id="CHEBI:15377"/>
        <dbReference type="ChEBI" id="CHEBI:28563"/>
        <dbReference type="ChEBI" id="CHEBI:59087"/>
        <dbReference type="ChEBI" id="CHEBI:60628"/>
        <dbReference type="EC" id="3.2.1.113"/>
    </reaction>
</comment>
<dbReference type="GO" id="GO:0005783">
    <property type="term" value="C:endoplasmic reticulum"/>
    <property type="evidence" value="ECO:0007669"/>
    <property type="project" value="TreeGrafter"/>
</dbReference>
<dbReference type="InterPro" id="IPR001382">
    <property type="entry name" value="Glyco_hydro_47"/>
</dbReference>
<comment type="catalytic activity">
    <reaction evidence="10">
        <text>N(4)-(alpha-D-Man-(1-&gt;2)-alpha-D-Man-(1-&gt;2)-alpha-D-Man-(1-&gt;3)-[alpha-D-Man-(1-&gt;2)-alpha-D-Man-(1-&gt;3)-[alpha-D-Man-(1-&gt;2)-alpha-D-Man-(1-&gt;6)]-alpha-D-Man-(1-&gt;6)]-beta-D-Man-(1-&gt;4)-beta-D-GlcNAc-(1-&gt;4)-beta-D-GlcNAc)-L-asparaginyl-[protein] (N-glucan mannose isomer 9A1,2,3B1,2,3) + 4 H2O = N(4)-(alpha-D-Man-(1-&gt;3)-[alpha-D-Man-(1-&gt;3)-[alpha-D-Man-(1-&gt;6)]-alpha-D-Man-(1-&gt;6)]-beta-D-Man-(1-&gt;4)-beta-D-GlcNAc-(1-&gt;4)-beta-D-GlcNAc)-L-asparaginyl-[protein] (N-glucan mannose isomer 5A1,2) + 4 beta-D-mannose</text>
        <dbReference type="Rhea" id="RHEA:56008"/>
        <dbReference type="Rhea" id="RHEA-COMP:14356"/>
        <dbReference type="Rhea" id="RHEA-COMP:14367"/>
        <dbReference type="ChEBI" id="CHEBI:15377"/>
        <dbReference type="ChEBI" id="CHEBI:28563"/>
        <dbReference type="ChEBI" id="CHEBI:59087"/>
        <dbReference type="ChEBI" id="CHEBI:139493"/>
        <dbReference type="EC" id="3.2.1.113"/>
    </reaction>
</comment>
<dbReference type="UniPathway" id="UPA00378"/>
<keyword evidence="4 14" id="KW-0732">Signal</keyword>
<dbReference type="GeneID" id="54566479"/>
<dbReference type="GO" id="GO:0036503">
    <property type="term" value="P:ERAD pathway"/>
    <property type="evidence" value="ECO:0007669"/>
    <property type="project" value="UniProtKB-ARBA"/>
</dbReference>
<keyword evidence="8 13" id="KW-0326">Glycosidase</keyword>
<keyword evidence="11" id="KW-0106">Calcium</keyword>
<feature type="chain" id="PRO_5025442503" description="alpha-1,2-Mannosidase" evidence="14">
    <location>
        <begin position="24"/>
        <end position="564"/>
    </location>
</feature>
<dbReference type="Gene3D" id="1.50.10.10">
    <property type="match status" value="1"/>
</dbReference>
<accession>A0A6A6CDH4</accession>
<proteinExistence type="inferred from homology"/>
<organism evidence="15 16">
    <name type="scientific">Zasmidium cellare ATCC 36951</name>
    <dbReference type="NCBI Taxonomy" id="1080233"/>
    <lineage>
        <taxon>Eukaryota</taxon>
        <taxon>Fungi</taxon>
        <taxon>Dikarya</taxon>
        <taxon>Ascomycota</taxon>
        <taxon>Pezizomycotina</taxon>
        <taxon>Dothideomycetes</taxon>
        <taxon>Dothideomycetidae</taxon>
        <taxon>Mycosphaerellales</taxon>
        <taxon>Mycosphaerellaceae</taxon>
        <taxon>Zasmidium</taxon>
    </lineage>
</organism>
<sequence>MWSPLLSLGTALAFGIATTSIHAQLIPECARESLERRQSSNNGNCQQQQTYQGQCGTNYDYTGFPQDQQERAEAVIAQFRFAWNGYRQYAFPHDDLLPQNNSFSDSRNGWGLTAIDGLDTAIIMEQQDIVDDILQFVPTIDFTKNNSPNPTTTSLFETTIRYLGGLLSAYDLLKGPFSDLASNDDNVDALLTQAKTLADTLKFAFNTTTGIPVNVINIDSQSFAAQQQQDGQYYAGLAEFGTLILEWQHLSDLSGDPSYGELASRAEEYFFNAQEVWPGLTGGQYSVDTGAVVDQSGGWIGGSDSGYEYLIKMFVYDPDKYQQYRDRWVSAADSTIAHLISSPSSRPDLQMAGAYVGPQVINYTEQLACFIGGNFLLASTVLSQSTYRSYGLAFSEFCANGYRYTASGIGPLLYSWNTTLLQNPNLTAQSDYYASAGYFIPDPDVFNGGQSPEAVESWYYAYQTTGNQYWRDVAWAYTVAQNASLVVGSGFSDCVNVLEQNGGGFSPTLNRQESFMLAEVLKYQYLIQTPKRGSWHVQEGDDKKNEFVYNTEAHPFRVRAKNPV</sequence>
<evidence type="ECO:0000256" key="10">
    <source>
        <dbReference type="ARBA" id="ARBA00048605"/>
    </source>
</evidence>
<reference evidence="15" key="1">
    <citation type="journal article" date="2020" name="Stud. Mycol.">
        <title>101 Dothideomycetes genomes: a test case for predicting lifestyles and emergence of pathogens.</title>
        <authorList>
            <person name="Haridas S."/>
            <person name="Albert R."/>
            <person name="Binder M."/>
            <person name="Bloem J."/>
            <person name="Labutti K."/>
            <person name="Salamov A."/>
            <person name="Andreopoulos B."/>
            <person name="Baker S."/>
            <person name="Barry K."/>
            <person name="Bills G."/>
            <person name="Bluhm B."/>
            <person name="Cannon C."/>
            <person name="Castanera R."/>
            <person name="Culley D."/>
            <person name="Daum C."/>
            <person name="Ezra D."/>
            <person name="Gonzalez J."/>
            <person name="Henrissat B."/>
            <person name="Kuo A."/>
            <person name="Liang C."/>
            <person name="Lipzen A."/>
            <person name="Lutzoni F."/>
            <person name="Magnuson J."/>
            <person name="Mondo S."/>
            <person name="Nolan M."/>
            <person name="Ohm R."/>
            <person name="Pangilinan J."/>
            <person name="Park H.-J."/>
            <person name="Ramirez L."/>
            <person name="Alfaro M."/>
            <person name="Sun H."/>
            <person name="Tritt A."/>
            <person name="Yoshinaga Y."/>
            <person name="Zwiers L.-H."/>
            <person name="Turgeon B."/>
            <person name="Goodwin S."/>
            <person name="Spatafora J."/>
            <person name="Crous P."/>
            <person name="Grigoriev I."/>
        </authorList>
    </citation>
    <scope>NUCLEOTIDE SEQUENCE</scope>
    <source>
        <strain evidence="15">ATCC 36951</strain>
    </source>
</reference>
<evidence type="ECO:0000256" key="11">
    <source>
        <dbReference type="PIRSR" id="PIRSR601382-2"/>
    </source>
</evidence>
<dbReference type="AlphaFoldDB" id="A0A6A6CDH4"/>
<evidence type="ECO:0000256" key="8">
    <source>
        <dbReference type="ARBA" id="ARBA00023295"/>
    </source>
</evidence>
<protein>
    <recommendedName>
        <fullName evidence="13">alpha-1,2-Mannosidase</fullName>
        <ecNumber evidence="13">3.2.1.-</ecNumber>
    </recommendedName>
</protein>
<evidence type="ECO:0000256" key="12">
    <source>
        <dbReference type="PIRSR" id="PIRSR601382-3"/>
    </source>
</evidence>
<evidence type="ECO:0000256" key="3">
    <source>
        <dbReference type="ARBA" id="ARBA00007658"/>
    </source>
</evidence>
<dbReference type="GO" id="GO:0004571">
    <property type="term" value="F:mannosyl-oligosaccharide 1,2-alpha-mannosidase activity"/>
    <property type="evidence" value="ECO:0007669"/>
    <property type="project" value="UniProtKB-EC"/>
</dbReference>
<dbReference type="InterPro" id="IPR036026">
    <property type="entry name" value="Seven-hairpin_glycosidases"/>
</dbReference>
<dbReference type="EMBL" id="ML993602">
    <property type="protein sequence ID" value="KAF2164773.1"/>
    <property type="molecule type" value="Genomic_DNA"/>
</dbReference>
<dbReference type="InterPro" id="IPR050749">
    <property type="entry name" value="Glycosyl_Hydrolase_47"/>
</dbReference>
<evidence type="ECO:0000256" key="7">
    <source>
        <dbReference type="ARBA" id="ARBA00023180"/>
    </source>
</evidence>
<dbReference type="Proteomes" id="UP000799537">
    <property type="component" value="Unassembled WGS sequence"/>
</dbReference>
<evidence type="ECO:0000256" key="2">
    <source>
        <dbReference type="ARBA" id="ARBA00004922"/>
    </source>
</evidence>
<comment type="cofactor">
    <cofactor evidence="1 11">
        <name>Ca(2+)</name>
        <dbReference type="ChEBI" id="CHEBI:29108"/>
    </cofactor>
</comment>
<dbReference type="PANTHER" id="PTHR11742">
    <property type="entry name" value="MANNOSYL-OLIGOSACCHARIDE ALPHA-1,2-MANNOSIDASE-RELATED"/>
    <property type="match status" value="1"/>
</dbReference>
<evidence type="ECO:0000256" key="9">
    <source>
        <dbReference type="ARBA" id="ARBA00047669"/>
    </source>
</evidence>
<keyword evidence="7" id="KW-0325">Glycoprotein</keyword>
<dbReference type="SUPFAM" id="SSF48225">
    <property type="entry name" value="Seven-hairpin glycosidases"/>
    <property type="match status" value="1"/>
</dbReference>
<feature type="disulfide bond" evidence="12">
    <location>
        <begin position="369"/>
        <end position="398"/>
    </location>
</feature>
<evidence type="ECO:0000313" key="15">
    <source>
        <dbReference type="EMBL" id="KAF2164773.1"/>
    </source>
</evidence>
<feature type="binding site" evidence="11">
    <location>
        <position position="551"/>
    </location>
    <ligand>
        <name>Ca(2+)</name>
        <dbReference type="ChEBI" id="CHEBI:29108"/>
    </ligand>
</feature>
<comment type="similarity">
    <text evidence="3 13">Belongs to the glycosyl hydrolase 47 family.</text>
</comment>
<evidence type="ECO:0000313" key="16">
    <source>
        <dbReference type="Proteomes" id="UP000799537"/>
    </source>
</evidence>
<comment type="pathway">
    <text evidence="2">Protein modification; protein glycosylation.</text>
</comment>